<organism evidence="2 3">
    <name type="scientific">Deinococcus antarcticus</name>
    <dbReference type="NCBI Taxonomy" id="1298767"/>
    <lineage>
        <taxon>Bacteria</taxon>
        <taxon>Thermotogati</taxon>
        <taxon>Deinococcota</taxon>
        <taxon>Deinococci</taxon>
        <taxon>Deinococcales</taxon>
        <taxon>Deinococcaceae</taxon>
        <taxon>Deinococcus</taxon>
    </lineage>
</organism>
<keyword evidence="1" id="KW-1133">Transmembrane helix</keyword>
<accession>A0ABV8ABR1</accession>
<keyword evidence="1" id="KW-0472">Membrane</keyword>
<evidence type="ECO:0000256" key="1">
    <source>
        <dbReference type="SAM" id="Phobius"/>
    </source>
</evidence>
<dbReference type="Proteomes" id="UP001595748">
    <property type="component" value="Unassembled WGS sequence"/>
</dbReference>
<evidence type="ECO:0000313" key="2">
    <source>
        <dbReference type="EMBL" id="MFC3862761.1"/>
    </source>
</evidence>
<sequence length="174" mass="19617">MTTLPPNLQPSNATLRPDAESADIYQRLRIAFLILMLAGYVFYPFDLYILGHWLESWQSRIPFFVAVPSAVFTFLMLFWPRVPWIRQIFTILMVLNMITGIAGVLFHLMYNFEGEIEWTFKGIKDAMQGTRPVLAAAAFTHIGFTGLLCSFLTAPISVPVTTTPGIPTASEVRL</sequence>
<proteinExistence type="predicted"/>
<evidence type="ECO:0000313" key="3">
    <source>
        <dbReference type="Proteomes" id="UP001595748"/>
    </source>
</evidence>
<feature type="transmembrane region" description="Helical" evidence="1">
    <location>
        <begin position="88"/>
        <end position="112"/>
    </location>
</feature>
<reference evidence="3" key="1">
    <citation type="journal article" date="2019" name="Int. J. Syst. Evol. Microbiol.">
        <title>The Global Catalogue of Microorganisms (GCM) 10K type strain sequencing project: providing services to taxonomists for standard genome sequencing and annotation.</title>
        <authorList>
            <consortium name="The Broad Institute Genomics Platform"/>
            <consortium name="The Broad Institute Genome Sequencing Center for Infectious Disease"/>
            <person name="Wu L."/>
            <person name="Ma J."/>
        </authorList>
    </citation>
    <scope>NUCLEOTIDE SEQUENCE [LARGE SCALE GENOMIC DNA]</scope>
    <source>
        <strain evidence="3">CCTCC AB 2013263</strain>
    </source>
</reference>
<gene>
    <name evidence="2" type="ORF">ACFOPQ_18515</name>
</gene>
<keyword evidence="1" id="KW-0812">Transmembrane</keyword>
<feature type="transmembrane region" description="Helical" evidence="1">
    <location>
        <begin position="30"/>
        <end position="49"/>
    </location>
</feature>
<dbReference type="RefSeq" id="WP_380080698.1">
    <property type="nucleotide sequence ID" value="NZ_JBHRZF010000214.1"/>
</dbReference>
<feature type="transmembrane region" description="Helical" evidence="1">
    <location>
        <begin position="61"/>
        <end position="82"/>
    </location>
</feature>
<name>A0ABV8ABR1_9DEIO</name>
<keyword evidence="3" id="KW-1185">Reference proteome</keyword>
<feature type="transmembrane region" description="Helical" evidence="1">
    <location>
        <begin position="133"/>
        <end position="154"/>
    </location>
</feature>
<comment type="caution">
    <text evidence="2">The sequence shown here is derived from an EMBL/GenBank/DDBJ whole genome shotgun (WGS) entry which is preliminary data.</text>
</comment>
<dbReference type="EMBL" id="JBHRZF010000214">
    <property type="protein sequence ID" value="MFC3862761.1"/>
    <property type="molecule type" value="Genomic_DNA"/>
</dbReference>
<protein>
    <submittedName>
        <fullName evidence="2">Uncharacterized protein</fullName>
    </submittedName>
</protein>